<dbReference type="EC" id="3.1.3.5" evidence="3 9"/>
<dbReference type="GO" id="GO:0000287">
    <property type="term" value="F:magnesium ion binding"/>
    <property type="evidence" value="ECO:0007669"/>
    <property type="project" value="InterPro"/>
</dbReference>
<evidence type="ECO:0000313" key="11">
    <source>
        <dbReference type="Proteomes" id="UP000494040"/>
    </source>
</evidence>
<dbReference type="InterPro" id="IPR036412">
    <property type="entry name" value="HAD-like_sf"/>
</dbReference>
<keyword evidence="4" id="KW-0479">Metal-binding</keyword>
<dbReference type="PANTHER" id="PTHR13045:SF0">
    <property type="entry name" value="7-METHYLGUANOSINE PHOSPHATE-SPECIFIC 5'-NUCLEOTIDASE"/>
    <property type="match status" value="1"/>
</dbReference>
<evidence type="ECO:0000256" key="7">
    <source>
        <dbReference type="ARBA" id="ARBA00022842"/>
    </source>
</evidence>
<proteinExistence type="inferred from homology"/>
<dbReference type="Gene3D" id="3.40.50.1000">
    <property type="entry name" value="HAD superfamily/HAD-like"/>
    <property type="match status" value="1"/>
</dbReference>
<evidence type="ECO:0000256" key="5">
    <source>
        <dbReference type="ARBA" id="ARBA00022741"/>
    </source>
</evidence>
<reference evidence="10" key="1">
    <citation type="submission" date="2022-01" db="UniProtKB">
        <authorList>
            <consortium name="EnsemblMetazoa"/>
        </authorList>
    </citation>
    <scope>IDENTIFICATION</scope>
</reference>
<keyword evidence="8 9" id="KW-0546">Nucleotide metabolism</keyword>
<dbReference type="GO" id="GO:0008253">
    <property type="term" value="F:5'-nucleotidase activity"/>
    <property type="evidence" value="ECO:0007669"/>
    <property type="project" value="UniProtKB-EC"/>
</dbReference>
<comment type="catalytic activity">
    <reaction evidence="1 9">
        <text>a ribonucleoside 5'-phosphate + H2O = a ribonucleoside + phosphate</text>
        <dbReference type="Rhea" id="RHEA:12484"/>
        <dbReference type="ChEBI" id="CHEBI:15377"/>
        <dbReference type="ChEBI" id="CHEBI:18254"/>
        <dbReference type="ChEBI" id="CHEBI:43474"/>
        <dbReference type="ChEBI" id="CHEBI:58043"/>
        <dbReference type="EC" id="3.1.3.5"/>
    </reaction>
</comment>
<dbReference type="AlphaFoldDB" id="A0A8I6S4Y2"/>
<dbReference type="SFLD" id="SFLDS00003">
    <property type="entry name" value="Haloacid_Dehalogenase"/>
    <property type="match status" value="1"/>
</dbReference>
<dbReference type="EnsemblMetazoa" id="XM_014401695.2">
    <property type="protein sequence ID" value="XP_014257181.1"/>
    <property type="gene ID" value="LOC106670977"/>
</dbReference>
<keyword evidence="7" id="KW-0460">Magnesium</keyword>
<dbReference type="InterPro" id="IPR023214">
    <property type="entry name" value="HAD_sf"/>
</dbReference>
<dbReference type="PANTHER" id="PTHR13045">
    <property type="entry name" value="5'-NUCLEOTIDASE"/>
    <property type="match status" value="1"/>
</dbReference>
<dbReference type="GO" id="GO:0005737">
    <property type="term" value="C:cytoplasm"/>
    <property type="evidence" value="ECO:0007669"/>
    <property type="project" value="UniProtKB-SubCell"/>
</dbReference>
<dbReference type="InterPro" id="IPR006434">
    <property type="entry name" value="Pyrimidine_nucleotidase_eu"/>
</dbReference>
<evidence type="ECO:0000256" key="4">
    <source>
        <dbReference type="ARBA" id="ARBA00022723"/>
    </source>
</evidence>
<dbReference type="SFLD" id="SFLDG01128">
    <property type="entry name" value="C1.4:_5'-Nucleotidase_Like"/>
    <property type="match status" value="1"/>
</dbReference>
<dbReference type="SUPFAM" id="SSF56784">
    <property type="entry name" value="HAD-like"/>
    <property type="match status" value="1"/>
</dbReference>
<evidence type="ECO:0000256" key="6">
    <source>
        <dbReference type="ARBA" id="ARBA00022801"/>
    </source>
</evidence>
<keyword evidence="9" id="KW-0963">Cytoplasm</keyword>
<name>A0A8I6S4Y2_CIMLE</name>
<dbReference type="GeneID" id="106670977"/>
<accession>A0A8I6S4Y2</accession>
<evidence type="ECO:0000256" key="2">
    <source>
        <dbReference type="ARBA" id="ARBA00008389"/>
    </source>
</evidence>
<evidence type="ECO:0000256" key="9">
    <source>
        <dbReference type="RuleBase" id="RU361276"/>
    </source>
</evidence>
<keyword evidence="6 9" id="KW-0378">Hydrolase</keyword>
<dbReference type="RefSeq" id="XP_014257181.1">
    <property type="nucleotide sequence ID" value="XM_014401695.2"/>
</dbReference>
<dbReference type="Proteomes" id="UP000494040">
    <property type="component" value="Unassembled WGS sequence"/>
</dbReference>
<organism evidence="10 11">
    <name type="scientific">Cimex lectularius</name>
    <name type="common">Bed bug</name>
    <name type="synonym">Acanthia lectularia</name>
    <dbReference type="NCBI Taxonomy" id="79782"/>
    <lineage>
        <taxon>Eukaryota</taxon>
        <taxon>Metazoa</taxon>
        <taxon>Ecdysozoa</taxon>
        <taxon>Arthropoda</taxon>
        <taxon>Hexapoda</taxon>
        <taxon>Insecta</taxon>
        <taxon>Pterygota</taxon>
        <taxon>Neoptera</taxon>
        <taxon>Paraneoptera</taxon>
        <taxon>Hemiptera</taxon>
        <taxon>Heteroptera</taxon>
        <taxon>Panheteroptera</taxon>
        <taxon>Cimicomorpha</taxon>
        <taxon>Cimicidae</taxon>
        <taxon>Cimex</taxon>
    </lineage>
</organism>
<evidence type="ECO:0000256" key="1">
    <source>
        <dbReference type="ARBA" id="ARBA00000815"/>
    </source>
</evidence>
<sequence>MDARIIPELNKGHVKMKNKNDVLKKIQLLVDSGPEKLQVITDFDRTITKHNSPSSYAIYKLIPTLSKEFLDATDSLYKKFRVIEENPKMSREEKLPHMIEWWESNEKWFIGLPYNIKDIDNAAKDSKVKLRLGTETVFYKMNKHEIPVLVFSAGLGDMVSAIIKEYNLDYDKVKVISNFFKVENEKVIGFQGQTLHIYNKNQHAIENTDYFKELSHRENAIVMGDSLGDANMAEGVQGNGTILKIGFLSHHVEDYLSQYLDLFDIVLVKDETFDIFNTILDKILGD</sequence>
<dbReference type="GO" id="GO:0000166">
    <property type="term" value="F:nucleotide binding"/>
    <property type="evidence" value="ECO:0007669"/>
    <property type="project" value="UniProtKB-KW"/>
</dbReference>
<dbReference type="OrthoDB" id="10014216at2759"/>
<comment type="subcellular location">
    <subcellularLocation>
        <location evidence="9">Cytoplasm</location>
    </subcellularLocation>
</comment>
<evidence type="ECO:0000256" key="8">
    <source>
        <dbReference type="ARBA" id="ARBA00023080"/>
    </source>
</evidence>
<dbReference type="Gene3D" id="1.10.150.340">
    <property type="entry name" value="Pyrimidine 5'-nucleotidase (UMPH-1), N-terminal domain"/>
    <property type="match status" value="1"/>
</dbReference>
<evidence type="ECO:0000256" key="3">
    <source>
        <dbReference type="ARBA" id="ARBA00012643"/>
    </source>
</evidence>
<dbReference type="GO" id="GO:0009117">
    <property type="term" value="P:nucleotide metabolic process"/>
    <property type="evidence" value="ECO:0007669"/>
    <property type="project" value="UniProtKB-KW"/>
</dbReference>
<protein>
    <recommendedName>
        <fullName evidence="3 9">5'-nucleotidase</fullName>
        <ecNumber evidence="3 9">3.1.3.5</ecNumber>
    </recommendedName>
</protein>
<comment type="similarity">
    <text evidence="2 9">Belongs to the pyrimidine 5'-nucleotidase family.</text>
</comment>
<evidence type="ECO:0000313" key="10">
    <source>
        <dbReference type="EnsemblMetazoa" id="XP_014257181.1"/>
    </source>
</evidence>
<keyword evidence="5 9" id="KW-0547">Nucleotide-binding</keyword>
<dbReference type="Pfam" id="PF05822">
    <property type="entry name" value="UMPH-1"/>
    <property type="match status" value="1"/>
</dbReference>
<keyword evidence="11" id="KW-1185">Reference proteome</keyword>
<dbReference type="NCBIfam" id="TIGR01544">
    <property type="entry name" value="HAD-SF-IE"/>
    <property type="match status" value="1"/>
</dbReference>